<dbReference type="InterPro" id="IPR036188">
    <property type="entry name" value="FAD/NAD-bd_sf"/>
</dbReference>
<dbReference type="InterPro" id="IPR050407">
    <property type="entry name" value="Geranylgeranyl_reductase"/>
</dbReference>
<dbReference type="Pfam" id="PF01494">
    <property type="entry name" value="FAD_binding_3"/>
    <property type="match status" value="1"/>
</dbReference>
<dbReference type="EMBL" id="LNQE01001104">
    <property type="protein sequence ID" value="KUG21068.1"/>
    <property type="molecule type" value="Genomic_DNA"/>
</dbReference>
<proteinExistence type="predicted"/>
<sequence>MAGYDVVVVGAGPCGSAAARSCAEHDLHTLCIEEHATIGYPVQCAGLLSTAAFEECRVSRRSILNEVSGARMVSGLGGELLFDARTPKAYVVDRGMLDREMAAAAAGAGAEFMTKTYACGIRDGRILTRGMNGSREIPYRLLIAADGPRSSIARMLGMERSEMYLSGLQADIPYPMDPRYVELHPNASPDFFGWIIPIGPHRARIGLCGRTGVRERFERFASAYSDSCLHLVSGTIPLGAMPRTYGRRTLFVGDAAGFAKPTSGGGIYTGVRSARHAAAVAAECCGRGSFDDDTLRAYEERWKQDFGNEIALGLKLLKMRQKMTPDEIDRLCRVLNDPDLLDTIVTSGDMDRPSRLVKRLALKPRVLKAMGILFGSGVRHILTYGKSNRL</sequence>
<dbReference type="PRINTS" id="PR00420">
    <property type="entry name" value="RNGMNOXGNASE"/>
</dbReference>
<dbReference type="Gene3D" id="3.50.50.60">
    <property type="entry name" value="FAD/NAD(P)-binding domain"/>
    <property type="match status" value="1"/>
</dbReference>
<gene>
    <name evidence="2" type="ORF">ASZ90_009176</name>
</gene>
<reference evidence="2" key="1">
    <citation type="journal article" date="2015" name="Proc. Natl. Acad. Sci. U.S.A.">
        <title>Networks of energetic and metabolic interactions define dynamics in microbial communities.</title>
        <authorList>
            <person name="Embree M."/>
            <person name="Liu J.K."/>
            <person name="Al-Bassam M.M."/>
            <person name="Zengler K."/>
        </authorList>
    </citation>
    <scope>NUCLEOTIDE SEQUENCE</scope>
</reference>
<protein>
    <submittedName>
        <fullName evidence="2">Geranylgeranyl diphosphate reductase</fullName>
        <ecNumber evidence="2">1.3.1.83</ecNumber>
    </submittedName>
</protein>
<accession>A0A0W8FJI7</accession>
<keyword evidence="2" id="KW-0560">Oxidoreductase</keyword>
<comment type="caution">
    <text evidence="2">The sequence shown here is derived from an EMBL/GenBank/DDBJ whole genome shotgun (WGS) entry which is preliminary data.</text>
</comment>
<dbReference type="GO" id="GO:0102067">
    <property type="term" value="F:geranylgeranyl diphosphate reductase activity"/>
    <property type="evidence" value="ECO:0007669"/>
    <property type="project" value="UniProtKB-EC"/>
</dbReference>
<organism evidence="2">
    <name type="scientific">hydrocarbon metagenome</name>
    <dbReference type="NCBI Taxonomy" id="938273"/>
    <lineage>
        <taxon>unclassified sequences</taxon>
        <taxon>metagenomes</taxon>
        <taxon>ecological metagenomes</taxon>
    </lineage>
</organism>
<dbReference type="GO" id="GO:0071949">
    <property type="term" value="F:FAD binding"/>
    <property type="evidence" value="ECO:0007669"/>
    <property type="project" value="InterPro"/>
</dbReference>
<dbReference type="InterPro" id="IPR011777">
    <property type="entry name" value="Geranylgeranyl_Rdtase_fam"/>
</dbReference>
<name>A0A0W8FJI7_9ZZZZ</name>
<dbReference type="NCBIfam" id="TIGR02032">
    <property type="entry name" value="GG-red-SF"/>
    <property type="match status" value="1"/>
</dbReference>
<dbReference type="PANTHER" id="PTHR42685">
    <property type="entry name" value="GERANYLGERANYL DIPHOSPHATE REDUCTASE"/>
    <property type="match status" value="1"/>
</dbReference>
<dbReference type="SUPFAM" id="SSF51905">
    <property type="entry name" value="FAD/NAD(P)-binding domain"/>
    <property type="match status" value="1"/>
</dbReference>
<feature type="domain" description="FAD-binding" evidence="1">
    <location>
        <begin position="4"/>
        <end position="161"/>
    </location>
</feature>
<dbReference type="AlphaFoldDB" id="A0A0W8FJI7"/>
<dbReference type="PANTHER" id="PTHR42685:SF18">
    <property type="entry name" value="DIGERANYLGERANYLGLYCEROPHOSPHOLIPID REDUCTASE"/>
    <property type="match status" value="1"/>
</dbReference>
<dbReference type="EC" id="1.3.1.83" evidence="2"/>
<evidence type="ECO:0000313" key="2">
    <source>
        <dbReference type="EMBL" id="KUG21068.1"/>
    </source>
</evidence>
<evidence type="ECO:0000259" key="1">
    <source>
        <dbReference type="Pfam" id="PF01494"/>
    </source>
</evidence>
<dbReference type="Gene3D" id="3.30.9.10">
    <property type="entry name" value="D-Amino Acid Oxidase, subunit A, domain 2"/>
    <property type="match status" value="1"/>
</dbReference>
<dbReference type="InterPro" id="IPR002938">
    <property type="entry name" value="FAD-bd"/>
</dbReference>